<keyword evidence="3" id="KW-1185">Reference proteome</keyword>
<dbReference type="Proteomes" id="UP000030645">
    <property type="component" value="Unassembled WGS sequence"/>
</dbReference>
<name>W9QT19_9ROSA</name>
<dbReference type="GO" id="GO:0031210">
    <property type="term" value="F:phosphatidylcholine binding"/>
    <property type="evidence" value="ECO:0007669"/>
    <property type="project" value="TreeGrafter"/>
</dbReference>
<dbReference type="GO" id="GO:0004105">
    <property type="term" value="F:choline-phosphate cytidylyltransferase activity"/>
    <property type="evidence" value="ECO:0007669"/>
    <property type="project" value="InterPro"/>
</dbReference>
<organism evidence="2 3">
    <name type="scientific">Morus notabilis</name>
    <dbReference type="NCBI Taxonomy" id="981085"/>
    <lineage>
        <taxon>Eukaryota</taxon>
        <taxon>Viridiplantae</taxon>
        <taxon>Streptophyta</taxon>
        <taxon>Embryophyta</taxon>
        <taxon>Tracheophyta</taxon>
        <taxon>Spermatophyta</taxon>
        <taxon>Magnoliopsida</taxon>
        <taxon>eudicotyledons</taxon>
        <taxon>Gunneridae</taxon>
        <taxon>Pentapetalae</taxon>
        <taxon>rosids</taxon>
        <taxon>fabids</taxon>
        <taxon>Rosales</taxon>
        <taxon>Moraceae</taxon>
        <taxon>Moreae</taxon>
        <taxon>Morus</taxon>
    </lineage>
</organism>
<sequence>MHLEHHFSHGRYVGLVVRHFLFNSAQVFLYDIKASLHSRVSHIQIQTVAKTAGMHRNEWVENADRLVAGFLEMFEEGCHKMGTAIRERIQERLGQQSRDWKHLLQNGKGDIDDEEYYYDDDETDDEEEYYYDDEEYYDEEDEESEKEKK</sequence>
<feature type="region of interest" description="Disordered" evidence="1">
    <location>
        <begin position="110"/>
        <end position="149"/>
    </location>
</feature>
<accession>W9QT19</accession>
<dbReference type="InterPro" id="IPR045049">
    <property type="entry name" value="Pcy1-like"/>
</dbReference>
<dbReference type="STRING" id="981085.W9QT19"/>
<evidence type="ECO:0000313" key="3">
    <source>
        <dbReference type="Proteomes" id="UP000030645"/>
    </source>
</evidence>
<dbReference type="EMBL" id="KE344097">
    <property type="protein sequence ID" value="EXB53578.1"/>
    <property type="molecule type" value="Genomic_DNA"/>
</dbReference>
<dbReference type="PANTHER" id="PTHR10739">
    <property type="entry name" value="CYTIDYLYLTRANSFERASE"/>
    <property type="match status" value="1"/>
</dbReference>
<gene>
    <name evidence="2" type="ORF">L484_009318</name>
</gene>
<protein>
    <recommendedName>
        <fullName evidence="4">Choline-phosphate cytidylyltransferase B</fullName>
    </recommendedName>
</protein>
<feature type="compositionally biased region" description="Acidic residues" evidence="1">
    <location>
        <begin position="111"/>
        <end position="149"/>
    </location>
</feature>
<reference evidence="3" key="1">
    <citation type="submission" date="2013-01" db="EMBL/GenBank/DDBJ databases">
        <title>Draft Genome Sequence of a Mulberry Tree, Morus notabilis C.K. Schneid.</title>
        <authorList>
            <person name="He N."/>
            <person name="Zhao S."/>
        </authorList>
    </citation>
    <scope>NUCLEOTIDE SEQUENCE</scope>
</reference>
<evidence type="ECO:0000313" key="2">
    <source>
        <dbReference type="EMBL" id="EXB53578.1"/>
    </source>
</evidence>
<evidence type="ECO:0000256" key="1">
    <source>
        <dbReference type="SAM" id="MobiDB-lite"/>
    </source>
</evidence>
<dbReference type="AlphaFoldDB" id="W9QT19"/>
<proteinExistence type="predicted"/>
<dbReference type="PANTHER" id="PTHR10739:SF13">
    <property type="entry name" value="CHOLINE-PHOSPHATE CYTIDYLYLTRANSFERASE"/>
    <property type="match status" value="1"/>
</dbReference>
<dbReference type="eggNOG" id="KOG2804">
    <property type="taxonomic scope" value="Eukaryota"/>
</dbReference>
<evidence type="ECO:0008006" key="4">
    <source>
        <dbReference type="Google" id="ProtNLM"/>
    </source>
</evidence>